<evidence type="ECO:0000313" key="2">
    <source>
        <dbReference type="EMBL" id="CAG6498562.1"/>
    </source>
</evidence>
<protein>
    <submittedName>
        <fullName evidence="2">(northern house mosquito) hypothetical protein</fullName>
    </submittedName>
</protein>
<organism evidence="2">
    <name type="scientific">Culex pipiens</name>
    <name type="common">House mosquito</name>
    <dbReference type="NCBI Taxonomy" id="7175"/>
    <lineage>
        <taxon>Eukaryota</taxon>
        <taxon>Metazoa</taxon>
        <taxon>Ecdysozoa</taxon>
        <taxon>Arthropoda</taxon>
        <taxon>Hexapoda</taxon>
        <taxon>Insecta</taxon>
        <taxon>Pterygota</taxon>
        <taxon>Neoptera</taxon>
        <taxon>Endopterygota</taxon>
        <taxon>Diptera</taxon>
        <taxon>Nematocera</taxon>
        <taxon>Culicoidea</taxon>
        <taxon>Culicidae</taxon>
        <taxon>Culicinae</taxon>
        <taxon>Culicini</taxon>
        <taxon>Culex</taxon>
        <taxon>Culex</taxon>
    </lineage>
</organism>
<feature type="transmembrane region" description="Helical" evidence="1">
    <location>
        <begin position="76"/>
        <end position="98"/>
    </location>
</feature>
<sequence length="100" mass="11297">MTGAGFSPTAAVGLVLCVCVCMCFIFCYKYFPPFKRLLHFSLLLFALSTTIVCIYLICFAHHYFCSCSTIQLLEHGSLPVFVLVWVGLVTCSIWSLFFQF</sequence>
<proteinExistence type="predicted"/>
<name>A0A8D8CW90_CULPI</name>
<feature type="transmembrane region" description="Helical" evidence="1">
    <location>
        <begin position="6"/>
        <end position="28"/>
    </location>
</feature>
<accession>A0A8D8CW90</accession>
<keyword evidence="1" id="KW-1133">Transmembrane helix</keyword>
<evidence type="ECO:0000256" key="1">
    <source>
        <dbReference type="SAM" id="Phobius"/>
    </source>
</evidence>
<reference evidence="2" key="1">
    <citation type="submission" date="2021-05" db="EMBL/GenBank/DDBJ databases">
        <authorList>
            <person name="Alioto T."/>
            <person name="Alioto T."/>
            <person name="Gomez Garrido J."/>
        </authorList>
    </citation>
    <scope>NUCLEOTIDE SEQUENCE</scope>
</reference>
<dbReference type="AlphaFoldDB" id="A0A8D8CW90"/>
<keyword evidence="1" id="KW-0812">Transmembrane</keyword>
<feature type="transmembrane region" description="Helical" evidence="1">
    <location>
        <begin position="40"/>
        <end position="64"/>
    </location>
</feature>
<keyword evidence="1" id="KW-0472">Membrane</keyword>
<dbReference type="EMBL" id="HBUE01136038">
    <property type="protein sequence ID" value="CAG6498562.1"/>
    <property type="molecule type" value="Transcribed_RNA"/>
</dbReference>